<keyword evidence="13" id="KW-0325">Glycoprotein</keyword>
<dbReference type="SMART" id="SM00220">
    <property type="entry name" value="S_TKc"/>
    <property type="match status" value="2"/>
</dbReference>
<dbReference type="Gene3D" id="3.30.200.20">
    <property type="entry name" value="Phosphorylase Kinase, domain 1"/>
    <property type="match status" value="2"/>
</dbReference>
<feature type="domain" description="Protein kinase" evidence="16">
    <location>
        <begin position="417"/>
        <end position="703"/>
    </location>
</feature>
<dbReference type="PROSITE" id="PS50927">
    <property type="entry name" value="BULB_LECTIN"/>
    <property type="match status" value="2"/>
</dbReference>
<accession>A0A830BVL4</accession>
<dbReference type="InterPro" id="IPR036426">
    <property type="entry name" value="Bulb-type_lectin_dom_sf"/>
</dbReference>
<dbReference type="PROSITE" id="PS50948">
    <property type="entry name" value="PAN"/>
    <property type="match status" value="2"/>
</dbReference>
<evidence type="ECO:0000256" key="15">
    <source>
        <dbReference type="ARBA" id="ARBA00048679"/>
    </source>
</evidence>
<dbReference type="InterPro" id="IPR001480">
    <property type="entry name" value="Bulb-type_lectin_dom"/>
</dbReference>
<evidence type="ECO:0000256" key="13">
    <source>
        <dbReference type="ARBA" id="ARBA00023180"/>
    </source>
</evidence>
<dbReference type="SMART" id="SM00473">
    <property type="entry name" value="PAN_AP"/>
    <property type="match status" value="2"/>
</dbReference>
<dbReference type="InterPro" id="IPR011009">
    <property type="entry name" value="Kinase-like_dom_sf"/>
</dbReference>
<proteinExistence type="predicted"/>
<evidence type="ECO:0000256" key="2">
    <source>
        <dbReference type="ARBA" id="ARBA00012513"/>
    </source>
</evidence>
<keyword evidence="12 19" id="KW-0675">Receptor</keyword>
<dbReference type="PROSITE" id="PS50011">
    <property type="entry name" value="PROTEIN_KINASE_DOM"/>
    <property type="match status" value="2"/>
</dbReference>
<keyword evidence="11" id="KW-1015">Disulfide bond</keyword>
<dbReference type="InterPro" id="IPR000858">
    <property type="entry name" value="S_locus_glycoprot_dom"/>
</dbReference>
<dbReference type="CDD" id="cd00028">
    <property type="entry name" value="B_lectin"/>
    <property type="match status" value="2"/>
</dbReference>
<comment type="caution">
    <text evidence="19">The sequence shown here is derived from an EMBL/GenBank/DDBJ whole genome shotgun (WGS) entry which is preliminary data.</text>
</comment>
<dbReference type="GO" id="GO:0030246">
    <property type="term" value="F:carbohydrate binding"/>
    <property type="evidence" value="ECO:0007669"/>
    <property type="project" value="UniProtKB-KW"/>
</dbReference>
<evidence type="ECO:0000256" key="14">
    <source>
        <dbReference type="ARBA" id="ARBA00047899"/>
    </source>
</evidence>
<feature type="domain" description="Apple" evidence="18">
    <location>
        <begin position="1044"/>
        <end position="1125"/>
    </location>
</feature>
<dbReference type="SUPFAM" id="SSF51110">
    <property type="entry name" value="alpha-D-mannose-specific plant lectins"/>
    <property type="match status" value="2"/>
</dbReference>
<keyword evidence="20" id="KW-1185">Reference proteome</keyword>
<dbReference type="InterPro" id="IPR000719">
    <property type="entry name" value="Prot_kinase_dom"/>
</dbReference>
<comment type="catalytic activity">
    <reaction evidence="14">
        <text>L-threonyl-[protein] + ATP = O-phospho-L-threonyl-[protein] + ADP + H(+)</text>
        <dbReference type="Rhea" id="RHEA:46608"/>
        <dbReference type="Rhea" id="RHEA-COMP:11060"/>
        <dbReference type="Rhea" id="RHEA-COMP:11605"/>
        <dbReference type="ChEBI" id="CHEBI:15378"/>
        <dbReference type="ChEBI" id="CHEBI:30013"/>
        <dbReference type="ChEBI" id="CHEBI:30616"/>
        <dbReference type="ChEBI" id="CHEBI:61977"/>
        <dbReference type="ChEBI" id="CHEBI:456216"/>
        <dbReference type="EC" id="2.7.11.1"/>
    </reaction>
</comment>
<evidence type="ECO:0000256" key="8">
    <source>
        <dbReference type="ARBA" id="ARBA00022741"/>
    </source>
</evidence>
<dbReference type="EMBL" id="BMAC01000213">
    <property type="protein sequence ID" value="GFP90259.1"/>
    <property type="molecule type" value="Genomic_DNA"/>
</dbReference>
<dbReference type="GO" id="GO:0004674">
    <property type="term" value="F:protein serine/threonine kinase activity"/>
    <property type="evidence" value="ECO:0007669"/>
    <property type="project" value="UniProtKB-KW"/>
</dbReference>
<keyword evidence="5" id="KW-0597">Phosphoprotein</keyword>
<evidence type="ECO:0000313" key="19">
    <source>
        <dbReference type="EMBL" id="GFP90259.1"/>
    </source>
</evidence>
<evidence type="ECO:0000259" key="18">
    <source>
        <dbReference type="PROSITE" id="PS50948"/>
    </source>
</evidence>
<evidence type="ECO:0000259" key="17">
    <source>
        <dbReference type="PROSITE" id="PS50927"/>
    </source>
</evidence>
<dbReference type="FunFam" id="3.30.200.20:FF:000195">
    <property type="entry name" value="G-type lectin S-receptor-like serine/threonine-protein kinase"/>
    <property type="match status" value="2"/>
</dbReference>
<dbReference type="Gene3D" id="1.10.510.10">
    <property type="entry name" value="Transferase(Phosphotransferase) domain 1"/>
    <property type="match status" value="2"/>
</dbReference>
<dbReference type="Pfam" id="PF01453">
    <property type="entry name" value="B_lectin"/>
    <property type="match status" value="2"/>
</dbReference>
<evidence type="ECO:0000256" key="1">
    <source>
        <dbReference type="ARBA" id="ARBA00004251"/>
    </source>
</evidence>
<keyword evidence="8" id="KW-0547">Nucleotide-binding</keyword>
<evidence type="ECO:0000256" key="4">
    <source>
        <dbReference type="ARBA" id="ARBA00022527"/>
    </source>
</evidence>
<comment type="catalytic activity">
    <reaction evidence="15">
        <text>L-seryl-[protein] + ATP = O-phospho-L-seryl-[protein] + ADP + H(+)</text>
        <dbReference type="Rhea" id="RHEA:17989"/>
        <dbReference type="Rhea" id="RHEA-COMP:9863"/>
        <dbReference type="Rhea" id="RHEA-COMP:11604"/>
        <dbReference type="ChEBI" id="CHEBI:15378"/>
        <dbReference type="ChEBI" id="CHEBI:29999"/>
        <dbReference type="ChEBI" id="CHEBI:30616"/>
        <dbReference type="ChEBI" id="CHEBI:83421"/>
        <dbReference type="ChEBI" id="CHEBI:456216"/>
        <dbReference type="EC" id="2.7.11.1"/>
    </reaction>
</comment>
<keyword evidence="3" id="KW-0472">Membrane</keyword>
<dbReference type="InterPro" id="IPR001245">
    <property type="entry name" value="Ser-Thr/Tyr_kinase_cat_dom"/>
</dbReference>
<feature type="domain" description="Protein kinase" evidence="16">
    <location>
        <begin position="1147"/>
        <end position="1432"/>
    </location>
</feature>
<dbReference type="InterPro" id="IPR008271">
    <property type="entry name" value="Ser/Thr_kinase_AS"/>
</dbReference>
<evidence type="ECO:0000256" key="11">
    <source>
        <dbReference type="ARBA" id="ARBA00023157"/>
    </source>
</evidence>
<dbReference type="Gene3D" id="2.90.10.10">
    <property type="entry name" value="Bulb-type lectin domain"/>
    <property type="match status" value="2"/>
</dbReference>
<dbReference type="PANTHER" id="PTHR27002:SF851">
    <property type="entry name" value="G-TYPE LECTIN S-RECEPTOR-LIKE SERINE_THREONINE-PROTEIN KINASE SD1-1"/>
    <property type="match status" value="1"/>
</dbReference>
<keyword evidence="10" id="KW-0067">ATP-binding</keyword>
<reference evidence="19" key="1">
    <citation type="submission" date="2020-07" db="EMBL/GenBank/DDBJ databases">
        <title>Ethylene signaling mediates host invasion by parasitic plants.</title>
        <authorList>
            <person name="Yoshida S."/>
        </authorList>
    </citation>
    <scope>NUCLEOTIDE SEQUENCE</scope>
    <source>
        <strain evidence="19">Okayama</strain>
    </source>
</reference>
<dbReference type="Pfam" id="PF00954">
    <property type="entry name" value="S_locus_glycop"/>
    <property type="match status" value="2"/>
</dbReference>
<dbReference type="GO" id="GO:0005524">
    <property type="term" value="F:ATP binding"/>
    <property type="evidence" value="ECO:0007669"/>
    <property type="project" value="UniProtKB-KW"/>
</dbReference>
<feature type="domain" description="Apple" evidence="18">
    <location>
        <begin position="278"/>
        <end position="360"/>
    </location>
</feature>
<comment type="subcellular location">
    <subcellularLocation>
        <location evidence="1">Cell membrane</location>
        <topology evidence="1">Single-pass type I membrane protein</topology>
    </subcellularLocation>
</comment>
<evidence type="ECO:0000256" key="9">
    <source>
        <dbReference type="ARBA" id="ARBA00022777"/>
    </source>
</evidence>
<feature type="domain" description="Bulb-type lectin" evidence="17">
    <location>
        <begin position="723"/>
        <end position="849"/>
    </location>
</feature>
<dbReference type="GO" id="GO:0005886">
    <property type="term" value="C:plasma membrane"/>
    <property type="evidence" value="ECO:0007669"/>
    <property type="project" value="UniProtKB-SubCell"/>
</dbReference>
<evidence type="ECO:0000313" key="20">
    <source>
        <dbReference type="Proteomes" id="UP000653305"/>
    </source>
</evidence>
<evidence type="ECO:0000259" key="16">
    <source>
        <dbReference type="PROSITE" id="PS50011"/>
    </source>
</evidence>
<keyword evidence="7" id="KW-0732">Signal</keyword>
<feature type="domain" description="Bulb-type lectin" evidence="17">
    <location>
        <begin position="1"/>
        <end position="81"/>
    </location>
</feature>
<protein>
    <recommendedName>
        <fullName evidence="2">non-specific serine/threonine protein kinase</fullName>
        <ecNumber evidence="2">2.7.11.1</ecNumber>
    </recommendedName>
</protein>
<dbReference type="SUPFAM" id="SSF56112">
    <property type="entry name" value="Protein kinase-like (PK-like)"/>
    <property type="match status" value="2"/>
</dbReference>
<organism evidence="19 20">
    <name type="scientific">Phtheirospermum japonicum</name>
    <dbReference type="NCBI Taxonomy" id="374723"/>
    <lineage>
        <taxon>Eukaryota</taxon>
        <taxon>Viridiplantae</taxon>
        <taxon>Streptophyta</taxon>
        <taxon>Embryophyta</taxon>
        <taxon>Tracheophyta</taxon>
        <taxon>Spermatophyta</taxon>
        <taxon>Magnoliopsida</taxon>
        <taxon>eudicotyledons</taxon>
        <taxon>Gunneridae</taxon>
        <taxon>Pentapetalae</taxon>
        <taxon>asterids</taxon>
        <taxon>lamiids</taxon>
        <taxon>Lamiales</taxon>
        <taxon>Orobanchaceae</taxon>
        <taxon>Orobanchaceae incertae sedis</taxon>
        <taxon>Phtheirospermum</taxon>
    </lineage>
</organism>
<dbReference type="FunFam" id="3.50.4.10:FF:000002">
    <property type="entry name" value="G-type lectin S-receptor-like serine/threonine-protein kinase"/>
    <property type="match status" value="1"/>
</dbReference>
<keyword evidence="4" id="KW-0723">Serine/threonine-protein kinase</keyword>
<name>A0A830BVL4_9LAMI</name>
<keyword evidence="6" id="KW-0808">Transferase</keyword>
<dbReference type="FunFam" id="1.10.510.10:FF:000060">
    <property type="entry name" value="G-type lectin S-receptor-like serine/threonine-protein kinase"/>
    <property type="match status" value="2"/>
</dbReference>
<dbReference type="GO" id="GO:0048544">
    <property type="term" value="P:recognition of pollen"/>
    <property type="evidence" value="ECO:0007669"/>
    <property type="project" value="InterPro"/>
</dbReference>
<dbReference type="Proteomes" id="UP000653305">
    <property type="component" value="Unassembled WGS sequence"/>
</dbReference>
<keyword evidence="3" id="KW-1003">Cell membrane</keyword>
<evidence type="ECO:0000256" key="5">
    <source>
        <dbReference type="ARBA" id="ARBA00022553"/>
    </source>
</evidence>
<dbReference type="CDD" id="cd14066">
    <property type="entry name" value="STKc_IRAK"/>
    <property type="match status" value="2"/>
</dbReference>
<dbReference type="InterPro" id="IPR003609">
    <property type="entry name" value="Pan_app"/>
</dbReference>
<dbReference type="FunFam" id="2.90.10.10:FF:000004">
    <property type="entry name" value="G-type lectin S-receptor-like serine/threonine-protein kinase"/>
    <property type="match status" value="1"/>
</dbReference>
<dbReference type="Pfam" id="PF08276">
    <property type="entry name" value="PAN_2"/>
    <property type="match status" value="2"/>
</dbReference>
<evidence type="ECO:0000256" key="7">
    <source>
        <dbReference type="ARBA" id="ARBA00022729"/>
    </source>
</evidence>
<dbReference type="PROSITE" id="PS00108">
    <property type="entry name" value="PROTEIN_KINASE_ST"/>
    <property type="match status" value="2"/>
</dbReference>
<sequence length="1464" mass="164142">MNITQTPVWVANRGSPLRNTTSGVLTVIPSGELVIRDESNNNTIWSTNTSRVARNPVVQLLDTGNLVVREENDDRPENYLWQSFDYPTDTILLGMDFGWNLVKKHERYLSSWTSADDPSQGEFTLHLDITGYPEIVIRRGDAVRSRVGPWNGVRFIGAGGANEIQNPPRSTTGLFINSSVIYVREDAIDRSLVSRVTLTPSGVGQRQRYDSRSQVWVDYYNIPADTCDTYRFCGAHGSCNLRNSPLCGCLERFVPRDEESWAKSDWSGGCVRRAPLNCQPDDVFLRYSDIKMPDTRSTWYNESLNLEDCEAVCLKNCSCTAYSNMDIRSGGSGCLIWFGELVDIRAVSGEEEEIYIRMAASESGILLLGLSLALLIWKRRKNNGKLRKGEGIDESNAENLELPIYDLSTVSKATNSFSDSNKLGEGGFGPVYKGMLEDGKEIAVKRLSTTSSQGVDEFKNEVICIAKLQHRNLVKLLGCCIQGQEKMLIYEYLPNKSLDFFLFDNTKGKQLDWQKRFKIINGIARGLLYLHQDSRLRVIHRDLKASNVLLDDDLNPKISDFGLARIFGGNETEANTNRVIGTYGYMSPEYAEEGLFSLKSDIYSFGVVVLEIVSGQKNRGFRHKDHHLNLLGHAWLLYKEERSLELVDHNIVNSINLHELQRSIHVALLCVQQRPEDRPPMSSVVLMLGSGGVLPEARPPGFFIEKHGFGSESSISSSATSAPDTINTNQIIRDGDTIVSATQSFELGFFSPGSSMNRYVGIWYGKDVTVRTPIWVANRESPLRRSSTSSGVLTVNRSGQLVIRDESNNNTIWSTNTSRAARNPVVQLLDSGNLVVREANDDQPENYLWQSFDYPTDTFLSSMDLGWNLVTGRERYISSWTSADDPTPGDYTFRLDITGYPQIVITRGDAVQYRLGPWNGMRFSGGASVRRNPPMFATGLFMNNSVVYYRHDVIDRLLVSRITLSQSGVGQHWVWVNRSQDWVVYYNLPSDICDTYGLCGAHGSCNTNNSPACGCLDRFVPQDEEVWATSDWSGGCVRRAPLNCTDDVFLRYSGIKMPDARFTWFNGGLTLEECEAVCLRNCSCMAYSNLDIRRGGSGCLFWSGDLVDIRELSGEPQVIYIRMAASESELELPMYDLSTVAKATNSFSNSNKLGEGGFGPVYKGILEDGKEIAVKSLSTTSSQGVDEFKNEVICIAKLQHRNLVKLLGCCIQGHEKMLIYEYMPNKSLDFFLFDTAKNKQLEWQKRFHIINGIARGLLYLHQDSRLRIIHRDLKASNILLDDDLNPKISDFGLARIFGGNETQANTNRVVGTYGYMSPEYAEEGLFSLKSDVYSFGVVALEIVSGQRNRGFRHKDHHRNLLGHAWVLYKEGRSLELVDPNIVNSAHLYELRRSIHVALLCVQQHSEDRPTMSMVVLMLGSGGVLPEAKQPGFFAEKHGFGYESSTSMNAKRLSNECTITLLEAR</sequence>
<dbReference type="OrthoDB" id="785331at2759"/>
<dbReference type="SMART" id="SM00108">
    <property type="entry name" value="B_lectin"/>
    <property type="match status" value="2"/>
</dbReference>
<evidence type="ECO:0000256" key="12">
    <source>
        <dbReference type="ARBA" id="ARBA00023170"/>
    </source>
</evidence>
<evidence type="ECO:0000256" key="3">
    <source>
        <dbReference type="ARBA" id="ARBA00022475"/>
    </source>
</evidence>
<dbReference type="Gene3D" id="3.50.4.10">
    <property type="entry name" value="Hepatocyte Growth Factor"/>
    <property type="match status" value="2"/>
</dbReference>
<keyword evidence="9 19" id="KW-0418">Kinase</keyword>
<evidence type="ECO:0000256" key="10">
    <source>
        <dbReference type="ARBA" id="ARBA00022840"/>
    </source>
</evidence>
<gene>
    <name evidence="19" type="ORF">PHJA_001169800</name>
</gene>
<dbReference type="Pfam" id="PF07714">
    <property type="entry name" value="PK_Tyr_Ser-Thr"/>
    <property type="match status" value="2"/>
</dbReference>
<evidence type="ECO:0000256" key="6">
    <source>
        <dbReference type="ARBA" id="ARBA00022679"/>
    </source>
</evidence>
<dbReference type="CDD" id="cd01098">
    <property type="entry name" value="PAN_AP_plant"/>
    <property type="match status" value="2"/>
</dbReference>
<dbReference type="PANTHER" id="PTHR27002">
    <property type="entry name" value="RECEPTOR-LIKE SERINE/THREONINE-PROTEIN KINASE SD1-8"/>
    <property type="match status" value="1"/>
</dbReference>
<dbReference type="EC" id="2.7.11.1" evidence="2"/>
<keyword evidence="19" id="KW-0430">Lectin</keyword>